<evidence type="ECO:0000256" key="1">
    <source>
        <dbReference type="ARBA" id="ARBA00004141"/>
    </source>
</evidence>
<name>A0AAN9A4P9_HALRR</name>
<dbReference type="InterPro" id="IPR022764">
    <property type="entry name" value="Peptidase_S54_rhomboid_dom"/>
</dbReference>
<evidence type="ECO:0000259" key="8">
    <source>
        <dbReference type="Pfam" id="PF01694"/>
    </source>
</evidence>
<dbReference type="PANTHER" id="PTHR45840">
    <property type="entry name" value="RHOMBOID-RELATED PROTEIN"/>
    <property type="match status" value="1"/>
</dbReference>
<organism evidence="9 10">
    <name type="scientific">Halocaridina rubra</name>
    <name type="common">Hawaiian red shrimp</name>
    <dbReference type="NCBI Taxonomy" id="373956"/>
    <lineage>
        <taxon>Eukaryota</taxon>
        <taxon>Metazoa</taxon>
        <taxon>Ecdysozoa</taxon>
        <taxon>Arthropoda</taxon>
        <taxon>Crustacea</taxon>
        <taxon>Multicrustacea</taxon>
        <taxon>Malacostraca</taxon>
        <taxon>Eumalacostraca</taxon>
        <taxon>Eucarida</taxon>
        <taxon>Decapoda</taxon>
        <taxon>Pleocyemata</taxon>
        <taxon>Caridea</taxon>
        <taxon>Atyoidea</taxon>
        <taxon>Atyidae</taxon>
        <taxon>Halocaridina</taxon>
    </lineage>
</organism>
<evidence type="ECO:0000313" key="10">
    <source>
        <dbReference type="Proteomes" id="UP001381693"/>
    </source>
</evidence>
<evidence type="ECO:0000256" key="6">
    <source>
        <dbReference type="ARBA" id="ARBA00023136"/>
    </source>
</evidence>
<keyword evidence="3 7" id="KW-0812">Transmembrane</keyword>
<feature type="transmembrane region" description="Helical" evidence="7">
    <location>
        <begin position="290"/>
        <end position="311"/>
    </location>
</feature>
<evidence type="ECO:0000313" key="9">
    <source>
        <dbReference type="EMBL" id="KAK7074094.1"/>
    </source>
</evidence>
<accession>A0AAN9A4P9</accession>
<comment type="subcellular location">
    <subcellularLocation>
        <location evidence="1">Membrane</location>
        <topology evidence="1">Multi-pass membrane protein</topology>
    </subcellularLocation>
</comment>
<evidence type="ECO:0000256" key="7">
    <source>
        <dbReference type="SAM" id="Phobius"/>
    </source>
</evidence>
<keyword evidence="9" id="KW-0378">Hydrolase</keyword>
<keyword evidence="10" id="KW-1185">Reference proteome</keyword>
<keyword evidence="6 7" id="KW-0472">Membrane</keyword>
<dbReference type="GO" id="GO:0004252">
    <property type="term" value="F:serine-type endopeptidase activity"/>
    <property type="evidence" value="ECO:0007669"/>
    <property type="project" value="InterPro"/>
</dbReference>
<feature type="transmembrane region" description="Helical" evidence="7">
    <location>
        <begin position="323"/>
        <end position="345"/>
    </location>
</feature>
<evidence type="ECO:0000256" key="5">
    <source>
        <dbReference type="ARBA" id="ARBA00022989"/>
    </source>
</evidence>
<comment type="similarity">
    <text evidence="2">Belongs to the peptidase S54 family.</text>
</comment>
<proteinExistence type="inferred from homology"/>
<dbReference type="InterPro" id="IPR035952">
    <property type="entry name" value="Rhomboid-like_sf"/>
</dbReference>
<reference evidence="9 10" key="1">
    <citation type="submission" date="2023-11" db="EMBL/GenBank/DDBJ databases">
        <title>Halocaridina rubra genome assembly.</title>
        <authorList>
            <person name="Smith C."/>
        </authorList>
    </citation>
    <scope>NUCLEOTIDE SEQUENCE [LARGE SCALE GENOMIC DNA]</scope>
    <source>
        <strain evidence="9">EP-1</strain>
        <tissue evidence="9">Whole</tissue>
    </source>
</reference>
<sequence>MEEASPTDKWIQKVANDFWQTQDPDKNLRIPLGKVKESLLQSPEADRLPNGLVIQLLQKADENADGLLDYEEFMTFSSSASKHPRGRDTFSRAALTVLPRNERSLEKRTYLQQYSCCPPPVFMILTTLVEVGVFIYYMIDMNKTMEANRPAPIYSPLIYNPKRRYEAWRYMTYALIHSGYMHLINNIVVQLLLGLALELVHGWWRVGLIYLSGVLFGSLANSIAAPRTYLAGASGGVYSVEYAHIGNLLLNWSQMEFKWLQLTIVLIFSISDLSFALWDTYGRPDGTQSATGHMAHLGGAVAGITVGIYILRNLETKKWEKYLWWVAFVLFLVLVLAGVILNATLQDYFPEDDWENINQARVDYFQG</sequence>
<dbReference type="AlphaFoldDB" id="A0AAN9A4P9"/>
<feature type="transmembrane region" description="Helical" evidence="7">
    <location>
        <begin position="203"/>
        <end position="224"/>
    </location>
</feature>
<feature type="transmembrane region" description="Helical" evidence="7">
    <location>
        <begin position="121"/>
        <end position="139"/>
    </location>
</feature>
<evidence type="ECO:0000256" key="4">
    <source>
        <dbReference type="ARBA" id="ARBA00022837"/>
    </source>
</evidence>
<dbReference type="Gene3D" id="1.10.238.10">
    <property type="entry name" value="EF-hand"/>
    <property type="match status" value="1"/>
</dbReference>
<evidence type="ECO:0000256" key="2">
    <source>
        <dbReference type="ARBA" id="ARBA00009045"/>
    </source>
</evidence>
<keyword evidence="5 7" id="KW-1133">Transmembrane helix</keyword>
<dbReference type="Gene3D" id="1.20.1540.10">
    <property type="entry name" value="Rhomboid-like"/>
    <property type="match status" value="1"/>
</dbReference>
<dbReference type="SUPFAM" id="SSF144091">
    <property type="entry name" value="Rhomboid-like"/>
    <property type="match status" value="1"/>
</dbReference>
<dbReference type="PROSITE" id="PS00018">
    <property type="entry name" value="EF_HAND_1"/>
    <property type="match status" value="1"/>
</dbReference>
<gene>
    <name evidence="9" type="primary">RHBDL2_3</name>
    <name evidence="9" type="ORF">SK128_015689</name>
</gene>
<dbReference type="SUPFAM" id="SSF47473">
    <property type="entry name" value="EF-hand"/>
    <property type="match status" value="1"/>
</dbReference>
<dbReference type="InterPro" id="IPR011992">
    <property type="entry name" value="EF-hand-dom_pair"/>
</dbReference>
<feature type="transmembrane region" description="Helical" evidence="7">
    <location>
        <begin position="259"/>
        <end position="278"/>
    </location>
</feature>
<comment type="caution">
    <text evidence="9">The sequence shown here is derived from an EMBL/GenBank/DDBJ whole genome shotgun (WGS) entry which is preliminary data.</text>
</comment>
<dbReference type="Pfam" id="PF01694">
    <property type="entry name" value="Rhomboid"/>
    <property type="match status" value="1"/>
</dbReference>
<dbReference type="InterPro" id="IPR051739">
    <property type="entry name" value="Rhomboid_IM_Serine_Proteases"/>
</dbReference>
<dbReference type="Proteomes" id="UP001381693">
    <property type="component" value="Unassembled WGS sequence"/>
</dbReference>
<dbReference type="EMBL" id="JAXCGZ010011820">
    <property type="protein sequence ID" value="KAK7074094.1"/>
    <property type="molecule type" value="Genomic_DNA"/>
</dbReference>
<feature type="domain" description="Peptidase S54 rhomboid" evidence="8">
    <location>
        <begin position="166"/>
        <end position="312"/>
    </location>
</feature>
<feature type="transmembrane region" description="Helical" evidence="7">
    <location>
        <begin position="170"/>
        <end position="197"/>
    </location>
</feature>
<protein>
    <submittedName>
        <fullName evidence="9">Rhomboid-related protein 2</fullName>
        <ecNumber evidence="9">3.4.21.105</ecNumber>
    </submittedName>
</protein>
<dbReference type="GO" id="GO:0016020">
    <property type="term" value="C:membrane"/>
    <property type="evidence" value="ECO:0007669"/>
    <property type="project" value="UniProtKB-SubCell"/>
</dbReference>
<keyword evidence="4" id="KW-0106">Calcium</keyword>
<dbReference type="PANTHER" id="PTHR45840:SF2">
    <property type="entry name" value="PROTEIN RHOMBOID-RELATED"/>
    <property type="match status" value="1"/>
</dbReference>
<dbReference type="EC" id="3.4.21.105" evidence="9"/>
<dbReference type="InterPro" id="IPR018247">
    <property type="entry name" value="EF_Hand_1_Ca_BS"/>
</dbReference>
<evidence type="ECO:0000256" key="3">
    <source>
        <dbReference type="ARBA" id="ARBA00022692"/>
    </source>
</evidence>